<organism evidence="1 2">
    <name type="scientific">Symbiodinium natans</name>
    <dbReference type="NCBI Taxonomy" id="878477"/>
    <lineage>
        <taxon>Eukaryota</taxon>
        <taxon>Sar</taxon>
        <taxon>Alveolata</taxon>
        <taxon>Dinophyceae</taxon>
        <taxon>Suessiales</taxon>
        <taxon>Symbiodiniaceae</taxon>
        <taxon>Symbiodinium</taxon>
    </lineage>
</organism>
<reference evidence="1" key="1">
    <citation type="submission" date="2021-02" db="EMBL/GenBank/DDBJ databases">
        <authorList>
            <person name="Dougan E. K."/>
            <person name="Rhodes N."/>
            <person name="Thang M."/>
            <person name="Chan C."/>
        </authorList>
    </citation>
    <scope>NUCLEOTIDE SEQUENCE</scope>
</reference>
<protein>
    <submittedName>
        <fullName evidence="1">Uncharacterized protein</fullName>
    </submittedName>
</protein>
<evidence type="ECO:0000313" key="2">
    <source>
        <dbReference type="Proteomes" id="UP000604046"/>
    </source>
</evidence>
<evidence type="ECO:0000313" key="1">
    <source>
        <dbReference type="EMBL" id="CAE7215990.1"/>
    </source>
</evidence>
<dbReference type="OrthoDB" id="409542at2759"/>
<dbReference type="Proteomes" id="UP000604046">
    <property type="component" value="Unassembled WGS sequence"/>
</dbReference>
<keyword evidence="2" id="KW-1185">Reference proteome</keyword>
<accession>A0A812K2L8</accession>
<name>A0A812K2L8_9DINO</name>
<proteinExistence type="predicted"/>
<dbReference type="EMBL" id="CAJNDS010000532">
    <property type="protein sequence ID" value="CAE7215990.1"/>
    <property type="molecule type" value="Genomic_DNA"/>
</dbReference>
<sequence>MDAKSISAMEAIRDDPVLAVNLKAGKMLNMLDSLGYIRIQNLKPSQLLVHPENRSGAMVNPFNVHQKGWQALKVGWSAKKLEESYALEVSHNWSVKHKQLQAMQTLVEASQGMLAPVAGTEQYMSLSASHMSQFCKAVGAGCLTQDENLASINKVLSLDTLQQTFPDAGFKEAVTQGWRWHCIAFTVEESMPWFASFLQGALNASNHIAAKATEMELAMSIAGTYKRTKSLETAIQTCRSMSNLKYLKVVGDFVKNYAGGEDFPLVQFLVHLERAFNSSLMLGEEFMTAVVGTHFGSTHTTFAVCRSMLIAANLSSSKQQDGVARLLVKTDLLKLQQSSQKGNLEACEKLGKMLVEERMKKNDLLKSETVKVLGRFFIRCALYLTQKEGKGRESRTFGSLSSIHAQYMLENTPGDSNSSNGAGTTGKQTVEKVLSLQEANDAACIAGLKYNWLKPGQYYSKRDSKDVFRFAGLTAENAEFIVRDMYGKEQAVLVQHADLFRFRATDKKPASMLDEELVSKLQPEKCLQWQLELEKAQVQACLLENSMVDFSKLVLTNECKIFAGAKILKGSIQIYPFGMVSLLKDDDGKKNLAGSKVVVTYKKGRKYQVQASKFELAKASGAIPLFFWVTPVETPEEASMELCHTNHNMLEIPCFKPKKQLASGQQFTYFKVQADKGSAGPKAKKAKTS</sequence>
<dbReference type="AlphaFoldDB" id="A0A812K2L8"/>
<comment type="caution">
    <text evidence="1">The sequence shown here is derived from an EMBL/GenBank/DDBJ whole genome shotgun (WGS) entry which is preliminary data.</text>
</comment>
<gene>
    <name evidence="1" type="ORF">SNAT2548_LOCUS7595</name>
</gene>